<organism evidence="1 2">
    <name type="scientific">Ziziphus jujuba var. spinosa</name>
    <dbReference type="NCBI Taxonomy" id="714518"/>
    <lineage>
        <taxon>Eukaryota</taxon>
        <taxon>Viridiplantae</taxon>
        <taxon>Streptophyta</taxon>
        <taxon>Embryophyta</taxon>
        <taxon>Tracheophyta</taxon>
        <taxon>Spermatophyta</taxon>
        <taxon>Magnoliopsida</taxon>
        <taxon>eudicotyledons</taxon>
        <taxon>Gunneridae</taxon>
        <taxon>Pentapetalae</taxon>
        <taxon>rosids</taxon>
        <taxon>fabids</taxon>
        <taxon>Rosales</taxon>
        <taxon>Rhamnaceae</taxon>
        <taxon>Paliureae</taxon>
        <taxon>Ziziphus</taxon>
    </lineage>
</organism>
<dbReference type="Proteomes" id="UP000813462">
    <property type="component" value="Unassembled WGS sequence"/>
</dbReference>
<dbReference type="AlphaFoldDB" id="A0A978VC98"/>
<dbReference type="EMBL" id="JAEACU010000005">
    <property type="protein sequence ID" value="KAH7527987.1"/>
    <property type="molecule type" value="Genomic_DNA"/>
</dbReference>
<gene>
    <name evidence="1" type="ORF">FEM48_Zijuj05G0024200</name>
</gene>
<protein>
    <submittedName>
        <fullName evidence="1">Uncharacterized protein</fullName>
    </submittedName>
</protein>
<accession>A0A978VC98</accession>
<name>A0A978VC98_ZIZJJ</name>
<comment type="caution">
    <text evidence="1">The sequence shown here is derived from an EMBL/GenBank/DDBJ whole genome shotgun (WGS) entry which is preliminary data.</text>
</comment>
<reference evidence="1" key="1">
    <citation type="journal article" date="2021" name="Front. Plant Sci.">
        <title>Chromosome-Scale Genome Assembly for Chinese Sour Jujube and Insights Into Its Genome Evolution and Domestication Signature.</title>
        <authorList>
            <person name="Shen L.-Y."/>
            <person name="Luo H."/>
            <person name="Wang X.-L."/>
            <person name="Wang X.-M."/>
            <person name="Qiu X.-J."/>
            <person name="Liu H."/>
            <person name="Zhou S.-S."/>
            <person name="Jia K.-H."/>
            <person name="Nie S."/>
            <person name="Bao Y.-T."/>
            <person name="Zhang R.-G."/>
            <person name="Yun Q.-Z."/>
            <person name="Chai Y.-H."/>
            <person name="Lu J.-Y."/>
            <person name="Li Y."/>
            <person name="Zhao S.-W."/>
            <person name="Mao J.-F."/>
            <person name="Jia S.-G."/>
            <person name="Mao Y.-M."/>
        </authorList>
    </citation>
    <scope>NUCLEOTIDE SEQUENCE</scope>
    <source>
        <strain evidence="1">AT0</strain>
        <tissue evidence="1">Leaf</tissue>
    </source>
</reference>
<evidence type="ECO:0000313" key="2">
    <source>
        <dbReference type="Proteomes" id="UP000813462"/>
    </source>
</evidence>
<sequence length="100" mass="11359">MNHNRGEVVSSIAFEGNRSSSQHLHDALKRYQGRRLKKILILTAFPEVLHNYYFTAGLRKVSTTHNIRSEAYEGGPNIYSKKRQKNRVPSYLAATGLSLV</sequence>
<evidence type="ECO:0000313" key="1">
    <source>
        <dbReference type="EMBL" id="KAH7527987.1"/>
    </source>
</evidence>
<proteinExistence type="predicted"/>